<dbReference type="InterPro" id="IPR013320">
    <property type="entry name" value="ConA-like_dom_sf"/>
</dbReference>
<dbReference type="OrthoDB" id="6275838at2759"/>
<evidence type="ECO:0000256" key="10">
    <source>
        <dbReference type="ARBA" id="ARBA00037620"/>
    </source>
</evidence>
<feature type="chain" id="PRO_5018682711" description="Sex hormone-binding globulin" evidence="13">
    <location>
        <begin position="23"/>
        <end position="378"/>
    </location>
</feature>
<dbReference type="PANTHER" id="PTHR24040">
    <property type="entry name" value="LAMININ G-LIKE DOMAIN-CONTAINING PROTEIN"/>
    <property type="match status" value="1"/>
</dbReference>
<evidence type="ECO:0000256" key="8">
    <source>
        <dbReference type="ARBA" id="ARBA00023157"/>
    </source>
</evidence>
<dbReference type="InterPro" id="IPR051145">
    <property type="entry name" value="GAS-SHBG-PROS"/>
</dbReference>
<keyword evidence="4" id="KW-0754">Steroid-binding</keyword>
<dbReference type="Pfam" id="PF00054">
    <property type="entry name" value="Laminin_G_1"/>
    <property type="match status" value="1"/>
</dbReference>
<dbReference type="STRING" id="109280.ENSHCOP00000023411"/>
<comment type="caution">
    <text evidence="12">Lacks conserved residue(s) required for the propagation of feature annotation.</text>
</comment>
<keyword evidence="9" id="KW-0325">Glycoprotein</keyword>
<evidence type="ECO:0000256" key="5">
    <source>
        <dbReference type="ARBA" id="ARBA00022729"/>
    </source>
</evidence>
<evidence type="ECO:0000256" key="3">
    <source>
        <dbReference type="ARBA" id="ARBA00022525"/>
    </source>
</evidence>
<dbReference type="OMA" id="TEPWAFS"/>
<dbReference type="GO" id="GO:0005576">
    <property type="term" value="C:extracellular region"/>
    <property type="evidence" value="ECO:0007669"/>
    <property type="project" value="UniProtKB-SubCell"/>
</dbReference>
<comment type="function">
    <text evidence="10">Functions as an androgen transport protein, but may also be involved in receptor mediated processes. Each dimer binds one molecule of steroid. Specific for 5-alpha-dihydrotestosterone, testosterone, and 17-beta-estradiol. Regulates the plasma metabolic clearance rate of steroid hormones by controlling their plasma concentration.</text>
</comment>
<sequence>MTAAGPLLLALSITALAWGVQGKKQVSGSAAVYLGQPRDTWRPLIHIAVNLTKIRDIKSSFQLRTYDPEGAIFYGDTKNGRDWFILSLKDGVPLMQISRSGVLVNVAGGPKLNDGRWHTLELSNHGHFVILDVDGSRGLVVGLQSDTIEEVISGSLRLALGGILIPKESLFVKFEPQMDACVREGSWLNLSIPWEMDVDELRPCYQTIRPGSFFPGNGLAIVNASVLQTDLERSVTIEFWGDFTKMDGTIFSIGTPGHALTLALSANNNTKKVTLLLGGHLVILKENFKRLEMTFGSDSLEVRHGGHEAKEILSPLKHAGLLNKLRESHIAIGGLLGEDNVGSRFLTGCLEKVRVQGKDVDLDRAVKHWSISSHSCPM</sequence>
<reference evidence="15" key="1">
    <citation type="submission" date="2025-08" db="UniProtKB">
        <authorList>
            <consortium name="Ensembl"/>
        </authorList>
    </citation>
    <scope>IDENTIFICATION</scope>
</reference>
<keyword evidence="16" id="KW-1185">Reference proteome</keyword>
<evidence type="ECO:0000259" key="14">
    <source>
        <dbReference type="PROSITE" id="PS50025"/>
    </source>
</evidence>
<dbReference type="PROSITE" id="PS50025">
    <property type="entry name" value="LAM_G_DOMAIN"/>
    <property type="match status" value="1"/>
</dbReference>
<evidence type="ECO:0000256" key="7">
    <source>
        <dbReference type="ARBA" id="ARBA00023121"/>
    </source>
</evidence>
<feature type="domain" description="Laminin G" evidence="14">
    <location>
        <begin position="23"/>
        <end position="204"/>
    </location>
</feature>
<dbReference type="GeneTree" id="ENSGT00940000165567"/>
<dbReference type="Proteomes" id="UP000264820">
    <property type="component" value="Unplaced"/>
</dbReference>
<dbReference type="SMART" id="SM00282">
    <property type="entry name" value="LamG"/>
    <property type="match status" value="1"/>
</dbReference>
<dbReference type="CDD" id="cd00110">
    <property type="entry name" value="LamG"/>
    <property type="match status" value="1"/>
</dbReference>
<name>A0A3Q3DXW3_HIPCM</name>
<dbReference type="PANTHER" id="PTHR24040:SF3">
    <property type="entry name" value="SEX HORMONE-BINDING GLOBULIN"/>
    <property type="match status" value="1"/>
</dbReference>
<dbReference type="CTD" id="6462"/>
<evidence type="ECO:0000256" key="2">
    <source>
        <dbReference type="ARBA" id="ARBA00011738"/>
    </source>
</evidence>
<evidence type="ECO:0000256" key="1">
    <source>
        <dbReference type="ARBA" id="ARBA00004613"/>
    </source>
</evidence>
<keyword evidence="5 13" id="KW-0732">Signal</keyword>
<protein>
    <recommendedName>
        <fullName evidence="11">Sex hormone-binding globulin</fullName>
    </recommendedName>
</protein>
<dbReference type="AlphaFoldDB" id="A0A3Q3DXW3"/>
<dbReference type="RefSeq" id="XP_019713877.1">
    <property type="nucleotide sequence ID" value="XM_019858318.1"/>
</dbReference>
<dbReference type="KEGG" id="hcq:109508376"/>
<evidence type="ECO:0000256" key="6">
    <source>
        <dbReference type="ARBA" id="ARBA00022737"/>
    </source>
</evidence>
<proteinExistence type="predicted"/>
<reference evidence="15" key="2">
    <citation type="submission" date="2025-09" db="UniProtKB">
        <authorList>
            <consortium name="Ensembl"/>
        </authorList>
    </citation>
    <scope>IDENTIFICATION</scope>
</reference>
<dbReference type="SUPFAM" id="SSF49899">
    <property type="entry name" value="Concanavalin A-like lectins/glucanases"/>
    <property type="match status" value="2"/>
</dbReference>
<dbReference type="FunFam" id="2.60.120.200:FF:000107">
    <property type="entry name" value="Sex hormone-binding globulin"/>
    <property type="match status" value="1"/>
</dbReference>
<evidence type="ECO:0000256" key="12">
    <source>
        <dbReference type="PROSITE-ProRule" id="PRU00122"/>
    </source>
</evidence>
<comment type="subcellular location">
    <subcellularLocation>
        <location evidence="1">Secreted</location>
    </subcellularLocation>
</comment>
<keyword evidence="8" id="KW-1015">Disulfide bond</keyword>
<dbReference type="Ensembl" id="ENSHCOT00000025822.1">
    <property type="protein sequence ID" value="ENSHCOP00000023411.1"/>
    <property type="gene ID" value="ENSHCOG00000011914.1"/>
</dbReference>
<dbReference type="Gene3D" id="2.60.120.200">
    <property type="match status" value="2"/>
</dbReference>
<evidence type="ECO:0000313" key="16">
    <source>
        <dbReference type="Proteomes" id="UP000264820"/>
    </source>
</evidence>
<feature type="signal peptide" evidence="13">
    <location>
        <begin position="1"/>
        <end position="22"/>
    </location>
</feature>
<dbReference type="GO" id="GO:0005496">
    <property type="term" value="F:steroid binding"/>
    <property type="evidence" value="ECO:0007669"/>
    <property type="project" value="UniProtKB-KW"/>
</dbReference>
<evidence type="ECO:0000256" key="11">
    <source>
        <dbReference type="ARBA" id="ARBA00040510"/>
    </source>
</evidence>
<evidence type="ECO:0000313" key="15">
    <source>
        <dbReference type="Ensembl" id="ENSHCOP00000023411.1"/>
    </source>
</evidence>
<evidence type="ECO:0000256" key="13">
    <source>
        <dbReference type="SAM" id="SignalP"/>
    </source>
</evidence>
<accession>A0A3Q3DXW3</accession>
<dbReference type="GeneID" id="109508376"/>
<evidence type="ECO:0000256" key="4">
    <source>
        <dbReference type="ARBA" id="ARBA00022665"/>
    </source>
</evidence>
<evidence type="ECO:0000256" key="9">
    <source>
        <dbReference type="ARBA" id="ARBA00023180"/>
    </source>
</evidence>
<organism evidence="15 16">
    <name type="scientific">Hippocampus comes</name>
    <name type="common">Tiger tail seahorse</name>
    <dbReference type="NCBI Taxonomy" id="109280"/>
    <lineage>
        <taxon>Eukaryota</taxon>
        <taxon>Metazoa</taxon>
        <taxon>Chordata</taxon>
        <taxon>Craniata</taxon>
        <taxon>Vertebrata</taxon>
        <taxon>Euteleostomi</taxon>
        <taxon>Actinopterygii</taxon>
        <taxon>Neopterygii</taxon>
        <taxon>Teleostei</taxon>
        <taxon>Neoteleostei</taxon>
        <taxon>Acanthomorphata</taxon>
        <taxon>Syngnathiaria</taxon>
        <taxon>Syngnathiformes</taxon>
        <taxon>Syngnathoidei</taxon>
        <taxon>Syngnathidae</taxon>
        <taxon>Hippocampus</taxon>
    </lineage>
</organism>
<comment type="subunit">
    <text evidence="2">Homodimer.</text>
</comment>
<keyword evidence="6" id="KW-0677">Repeat</keyword>
<dbReference type="GO" id="GO:0005497">
    <property type="term" value="F:androgen binding"/>
    <property type="evidence" value="ECO:0007669"/>
    <property type="project" value="Ensembl"/>
</dbReference>
<keyword evidence="7" id="KW-0446">Lipid-binding</keyword>
<keyword evidence="3" id="KW-0964">Secreted</keyword>
<dbReference type="InterPro" id="IPR001791">
    <property type="entry name" value="Laminin_G"/>
</dbReference>